<dbReference type="EMBL" id="FNAP01000001">
    <property type="protein sequence ID" value="SDD74648.1"/>
    <property type="molecule type" value="Genomic_DNA"/>
</dbReference>
<evidence type="ECO:0000313" key="1">
    <source>
        <dbReference type="EMBL" id="SDD74648.1"/>
    </source>
</evidence>
<keyword evidence="2" id="KW-1185">Reference proteome</keyword>
<accession>A0A1G6X986</accession>
<dbReference type="Proteomes" id="UP000199412">
    <property type="component" value="Unassembled WGS sequence"/>
</dbReference>
<reference evidence="1 2" key="1">
    <citation type="submission" date="2016-10" db="EMBL/GenBank/DDBJ databases">
        <authorList>
            <person name="de Groot N.N."/>
        </authorList>
    </citation>
    <scope>NUCLEOTIDE SEQUENCE [LARGE SCALE GENOMIC DNA]</scope>
    <source>
        <strain evidence="1 2">ATCC 700224</strain>
    </source>
</reference>
<dbReference type="AlphaFoldDB" id="A0A1G6X986"/>
<proteinExistence type="predicted"/>
<gene>
    <name evidence="1" type="ORF">SAMN05421720_101413</name>
</gene>
<organism evidence="1 2">
    <name type="scientific">Rhodospira trueperi</name>
    <dbReference type="NCBI Taxonomy" id="69960"/>
    <lineage>
        <taxon>Bacteria</taxon>
        <taxon>Pseudomonadati</taxon>
        <taxon>Pseudomonadota</taxon>
        <taxon>Alphaproteobacteria</taxon>
        <taxon>Rhodospirillales</taxon>
        <taxon>Rhodospirillaceae</taxon>
        <taxon>Rhodospira</taxon>
    </lineage>
</organism>
<name>A0A1G6X986_9PROT</name>
<protein>
    <submittedName>
        <fullName evidence="1">Uncharacterized protein</fullName>
    </submittedName>
</protein>
<sequence length="89" mass="10064">MPRSRTLIGARYDGRRCRAVYGQDVLPSELGCYLGHERILRRTADLSLGSRHGSYLLRTHVRGAQGYFVTRGGAERILAYSWRIVDDAP</sequence>
<dbReference type="STRING" id="69960.SAMN05421720_101413"/>
<evidence type="ECO:0000313" key="2">
    <source>
        <dbReference type="Proteomes" id="UP000199412"/>
    </source>
</evidence>